<keyword evidence="1" id="KW-0433">Leucine-rich repeat</keyword>
<evidence type="ECO:0000256" key="1">
    <source>
        <dbReference type="ARBA" id="ARBA00022614"/>
    </source>
</evidence>
<feature type="domain" description="Leucine-rich repeat-containing N-terminal plant-type" evidence="4">
    <location>
        <begin position="48"/>
        <end position="87"/>
    </location>
</feature>
<dbReference type="Proteomes" id="UP000243459">
    <property type="component" value="Chromosome 10"/>
</dbReference>
<evidence type="ECO:0000313" key="6">
    <source>
        <dbReference type="Proteomes" id="UP000243459"/>
    </source>
</evidence>
<evidence type="ECO:0000256" key="3">
    <source>
        <dbReference type="ARBA" id="ARBA00022737"/>
    </source>
</evidence>
<dbReference type="InterPro" id="IPR013210">
    <property type="entry name" value="LRR_N_plant-typ"/>
</dbReference>
<protein>
    <recommendedName>
        <fullName evidence="4">Leucine-rich repeat-containing N-terminal plant-type domain-containing protein</fullName>
    </recommendedName>
</protein>
<dbReference type="InterPro" id="IPR032675">
    <property type="entry name" value="LRR_dom_sf"/>
</dbReference>
<evidence type="ECO:0000259" key="4">
    <source>
        <dbReference type="Pfam" id="PF08263"/>
    </source>
</evidence>
<accession>A0A5P1E6Y6</accession>
<dbReference type="PANTHER" id="PTHR47988">
    <property type="entry name" value="SOMATIC EMBRYOGENESIS RECEPTOR KINASE 1"/>
    <property type="match status" value="1"/>
</dbReference>
<dbReference type="Gene3D" id="3.80.10.10">
    <property type="entry name" value="Ribonuclease Inhibitor"/>
    <property type="match status" value="1"/>
</dbReference>
<keyword evidence="2" id="KW-0732">Signal</keyword>
<evidence type="ECO:0000313" key="5">
    <source>
        <dbReference type="EMBL" id="ONK56766.1"/>
    </source>
</evidence>
<dbReference type="Gramene" id="ONK56766">
    <property type="protein sequence ID" value="ONK56766"/>
    <property type="gene ID" value="A4U43_C10F12680"/>
</dbReference>
<keyword evidence="6" id="KW-1185">Reference proteome</keyword>
<organism evidence="5 6">
    <name type="scientific">Asparagus officinalis</name>
    <name type="common">Garden asparagus</name>
    <dbReference type="NCBI Taxonomy" id="4686"/>
    <lineage>
        <taxon>Eukaryota</taxon>
        <taxon>Viridiplantae</taxon>
        <taxon>Streptophyta</taxon>
        <taxon>Embryophyta</taxon>
        <taxon>Tracheophyta</taxon>
        <taxon>Spermatophyta</taxon>
        <taxon>Magnoliopsida</taxon>
        <taxon>Liliopsida</taxon>
        <taxon>Asparagales</taxon>
        <taxon>Asparagaceae</taxon>
        <taxon>Asparagoideae</taxon>
        <taxon>Asparagus</taxon>
    </lineage>
</organism>
<gene>
    <name evidence="5" type="ORF">A4U43_C10F12680</name>
</gene>
<keyword evidence="3" id="KW-0677">Repeat</keyword>
<proteinExistence type="predicted"/>
<evidence type="ECO:0000256" key="2">
    <source>
        <dbReference type="ARBA" id="ARBA00022729"/>
    </source>
</evidence>
<dbReference type="EMBL" id="CM007390">
    <property type="protein sequence ID" value="ONK56766.1"/>
    <property type="molecule type" value="Genomic_DNA"/>
</dbReference>
<dbReference type="SUPFAM" id="SSF52058">
    <property type="entry name" value="L domain-like"/>
    <property type="match status" value="1"/>
</dbReference>
<name>A0A5P1E6Y6_ASPOF</name>
<dbReference type="Pfam" id="PF08263">
    <property type="entry name" value="LRRNT_2"/>
    <property type="match status" value="1"/>
</dbReference>
<reference evidence="6" key="1">
    <citation type="journal article" date="2017" name="Nat. Commun.">
        <title>The asparagus genome sheds light on the origin and evolution of a young Y chromosome.</title>
        <authorList>
            <person name="Harkess A."/>
            <person name="Zhou J."/>
            <person name="Xu C."/>
            <person name="Bowers J.E."/>
            <person name="Van der Hulst R."/>
            <person name="Ayyampalayam S."/>
            <person name="Mercati F."/>
            <person name="Riccardi P."/>
            <person name="McKain M.R."/>
            <person name="Kakrana A."/>
            <person name="Tang H."/>
            <person name="Ray J."/>
            <person name="Groenendijk J."/>
            <person name="Arikit S."/>
            <person name="Mathioni S.M."/>
            <person name="Nakano M."/>
            <person name="Shan H."/>
            <person name="Telgmann-Rauber A."/>
            <person name="Kanno A."/>
            <person name="Yue Z."/>
            <person name="Chen H."/>
            <person name="Li W."/>
            <person name="Chen Y."/>
            <person name="Xu X."/>
            <person name="Zhang Y."/>
            <person name="Luo S."/>
            <person name="Chen H."/>
            <person name="Gao J."/>
            <person name="Mao Z."/>
            <person name="Pires J.C."/>
            <person name="Luo M."/>
            <person name="Kudrna D."/>
            <person name="Wing R.A."/>
            <person name="Meyers B.C."/>
            <person name="Yi K."/>
            <person name="Kong H."/>
            <person name="Lavrijsen P."/>
            <person name="Sunseri F."/>
            <person name="Falavigna A."/>
            <person name="Ye Y."/>
            <person name="Leebens-Mack J.H."/>
            <person name="Chen G."/>
        </authorList>
    </citation>
    <scope>NUCLEOTIDE SEQUENCE [LARGE SCALE GENOMIC DNA]</scope>
    <source>
        <strain evidence="6">cv. DH0086</strain>
    </source>
</reference>
<sequence>MLISSRIDFFLFQDVVGIMEKLSECIVQRGANLHSIDVSSPRTSTSSTQEGNILLELRFTLNAVGNQLGDWNQDQVNPCIWNSVSCDNNQNVVTLTLAYMGFTGKLSSSLGELKHLKVL</sequence>
<dbReference type="AlphaFoldDB" id="A0A5P1E6Y6"/>